<dbReference type="PANTHER" id="PTHR44936:SF9">
    <property type="entry name" value="SENSOR PROTEIN CREC"/>
    <property type="match status" value="1"/>
</dbReference>
<dbReference type="InterPro" id="IPR050980">
    <property type="entry name" value="2C_sensor_his_kinase"/>
</dbReference>
<feature type="domain" description="Histidine kinase" evidence="8">
    <location>
        <begin position="126"/>
        <end position="332"/>
    </location>
</feature>
<protein>
    <recommendedName>
        <fullName evidence="2">histidine kinase</fullName>
        <ecNumber evidence="2">2.7.13.3</ecNumber>
    </recommendedName>
</protein>
<dbReference type="CDD" id="cd00082">
    <property type="entry name" value="HisKA"/>
    <property type="match status" value="1"/>
</dbReference>
<name>A0AAW5KFL1_9FIRM</name>
<dbReference type="PROSITE" id="PS51257">
    <property type="entry name" value="PROKAR_LIPOPROTEIN"/>
    <property type="match status" value="1"/>
</dbReference>
<evidence type="ECO:0000313" key="10">
    <source>
        <dbReference type="Proteomes" id="UP001205063"/>
    </source>
</evidence>
<dbReference type="AlphaFoldDB" id="A0AAW5KFL1"/>
<evidence type="ECO:0000256" key="6">
    <source>
        <dbReference type="ARBA" id="ARBA00023012"/>
    </source>
</evidence>
<evidence type="ECO:0000256" key="1">
    <source>
        <dbReference type="ARBA" id="ARBA00000085"/>
    </source>
</evidence>
<keyword evidence="3" id="KW-0597">Phosphoprotein</keyword>
<proteinExistence type="predicted"/>
<keyword evidence="5 9" id="KW-0418">Kinase</keyword>
<keyword evidence="7" id="KW-1133">Transmembrane helix</keyword>
<evidence type="ECO:0000313" key="9">
    <source>
        <dbReference type="EMBL" id="MCQ4949288.1"/>
    </source>
</evidence>
<sequence length="344" mass="37553">MRVRDLLAQRLPLLLASAGGCVLSALLLHLLGVGGASTAFICLVLFVPVAVCCGVEAYIRSRYYQHLARVLGELDRKSLLPQLMEEPSFAEGRFWKEVLAACGKSMNDQIDRRAVEAREYQEYIETWVHEVKTPIASLLLSVEGGRQPDPAAVRREAERIDGYVEQALYYTRSGAPEKDYAIRPVSLRQLTADALKKNATLLIESGARVQSDGLDRTVYTDAKWAVFILGQLFQNAAKYRGEEPLSLSLRGEAGAEGVSLSVCDRGVGIPLQDQGRVFEKGFTGENGRAFARSTGMGLYLCATLCKKLGMGIRLESRVGEGTCVTLTFPKGSYHLAGGEAGETR</sequence>
<reference evidence="9" key="1">
    <citation type="submission" date="2022-06" db="EMBL/GenBank/DDBJ databases">
        <title>Isolation of gut microbiota from human fecal samples.</title>
        <authorList>
            <person name="Pamer E.G."/>
            <person name="Barat B."/>
            <person name="Waligurski E."/>
            <person name="Medina S."/>
            <person name="Paddock L."/>
            <person name="Mostad J."/>
        </authorList>
    </citation>
    <scope>NUCLEOTIDE SEQUENCE</scope>
    <source>
        <strain evidence="9">DFI.7.96</strain>
    </source>
</reference>
<dbReference type="SMART" id="SM00387">
    <property type="entry name" value="HATPase_c"/>
    <property type="match status" value="1"/>
</dbReference>
<keyword evidence="4" id="KW-0808">Transferase</keyword>
<keyword evidence="7" id="KW-0472">Membrane</keyword>
<accession>A0AAW5KFL1</accession>
<dbReference type="InterPro" id="IPR003661">
    <property type="entry name" value="HisK_dim/P_dom"/>
</dbReference>
<dbReference type="InterPro" id="IPR005467">
    <property type="entry name" value="His_kinase_dom"/>
</dbReference>
<evidence type="ECO:0000256" key="5">
    <source>
        <dbReference type="ARBA" id="ARBA00022777"/>
    </source>
</evidence>
<evidence type="ECO:0000256" key="2">
    <source>
        <dbReference type="ARBA" id="ARBA00012438"/>
    </source>
</evidence>
<keyword evidence="6" id="KW-0902">Two-component regulatory system</keyword>
<evidence type="ECO:0000256" key="3">
    <source>
        <dbReference type="ARBA" id="ARBA00022553"/>
    </source>
</evidence>
<dbReference type="EMBL" id="JANGAB010000003">
    <property type="protein sequence ID" value="MCQ4949288.1"/>
    <property type="molecule type" value="Genomic_DNA"/>
</dbReference>
<dbReference type="SMART" id="SM00388">
    <property type="entry name" value="HisKA"/>
    <property type="match status" value="1"/>
</dbReference>
<keyword evidence="7" id="KW-0812">Transmembrane</keyword>
<dbReference type="Pfam" id="PF02518">
    <property type="entry name" value="HATPase_c"/>
    <property type="match status" value="1"/>
</dbReference>
<comment type="catalytic activity">
    <reaction evidence="1">
        <text>ATP + protein L-histidine = ADP + protein N-phospho-L-histidine.</text>
        <dbReference type="EC" id="2.7.13.3"/>
    </reaction>
</comment>
<dbReference type="Proteomes" id="UP001205063">
    <property type="component" value="Unassembled WGS sequence"/>
</dbReference>
<dbReference type="RefSeq" id="WP_216401998.1">
    <property type="nucleotide sequence ID" value="NZ_JANGAB010000003.1"/>
</dbReference>
<dbReference type="EC" id="2.7.13.3" evidence="2"/>
<dbReference type="PANTHER" id="PTHR44936">
    <property type="entry name" value="SENSOR PROTEIN CREC"/>
    <property type="match status" value="1"/>
</dbReference>
<dbReference type="InterPro" id="IPR003594">
    <property type="entry name" value="HATPase_dom"/>
</dbReference>
<evidence type="ECO:0000256" key="7">
    <source>
        <dbReference type="SAM" id="Phobius"/>
    </source>
</evidence>
<dbReference type="GO" id="GO:0000155">
    <property type="term" value="F:phosphorelay sensor kinase activity"/>
    <property type="evidence" value="ECO:0007669"/>
    <property type="project" value="InterPro"/>
</dbReference>
<comment type="caution">
    <text evidence="9">The sequence shown here is derived from an EMBL/GenBank/DDBJ whole genome shotgun (WGS) entry which is preliminary data.</text>
</comment>
<dbReference type="GO" id="GO:0005886">
    <property type="term" value="C:plasma membrane"/>
    <property type="evidence" value="ECO:0007669"/>
    <property type="project" value="UniProtKB-SubCell"/>
</dbReference>
<dbReference type="PROSITE" id="PS50109">
    <property type="entry name" value="HIS_KIN"/>
    <property type="match status" value="1"/>
</dbReference>
<organism evidence="9 10">
    <name type="scientific">Bittarella massiliensis</name>
    <name type="common">ex Durand et al. 2017</name>
    <dbReference type="NCBI Taxonomy" id="1720313"/>
    <lineage>
        <taxon>Bacteria</taxon>
        <taxon>Bacillati</taxon>
        <taxon>Bacillota</taxon>
        <taxon>Clostridia</taxon>
        <taxon>Eubacteriales</taxon>
        <taxon>Oscillospiraceae</taxon>
        <taxon>Bittarella (ex Durand et al. 2017)</taxon>
    </lineage>
</organism>
<feature type="transmembrane region" description="Helical" evidence="7">
    <location>
        <begin position="38"/>
        <end position="59"/>
    </location>
</feature>
<evidence type="ECO:0000259" key="8">
    <source>
        <dbReference type="PROSITE" id="PS50109"/>
    </source>
</evidence>
<feature type="transmembrane region" description="Helical" evidence="7">
    <location>
        <begin position="12"/>
        <end position="32"/>
    </location>
</feature>
<evidence type="ECO:0000256" key="4">
    <source>
        <dbReference type="ARBA" id="ARBA00022679"/>
    </source>
</evidence>
<gene>
    <name evidence="9" type="ORF">NE646_06360</name>
</gene>